<dbReference type="Proteomes" id="UP000059680">
    <property type="component" value="Chromosome 11"/>
</dbReference>
<dbReference type="PaxDb" id="39947-A0A0P0Y054"/>
<name>A0A0P0Y054_ORYSJ</name>
<evidence type="ECO:0000313" key="3">
    <source>
        <dbReference type="Proteomes" id="UP000059680"/>
    </source>
</evidence>
<feature type="non-terminal residue" evidence="2">
    <location>
        <position position="249"/>
    </location>
</feature>
<dbReference type="EMBL" id="AP014967">
    <property type="protein sequence ID" value="BAT13125.1"/>
    <property type="molecule type" value="Genomic_DNA"/>
</dbReference>
<organism evidence="2 3">
    <name type="scientific">Oryza sativa subsp. japonica</name>
    <name type="common">Rice</name>
    <dbReference type="NCBI Taxonomy" id="39947"/>
    <lineage>
        <taxon>Eukaryota</taxon>
        <taxon>Viridiplantae</taxon>
        <taxon>Streptophyta</taxon>
        <taxon>Embryophyta</taxon>
        <taxon>Tracheophyta</taxon>
        <taxon>Spermatophyta</taxon>
        <taxon>Magnoliopsida</taxon>
        <taxon>Liliopsida</taxon>
        <taxon>Poales</taxon>
        <taxon>Poaceae</taxon>
        <taxon>BOP clade</taxon>
        <taxon>Oryzoideae</taxon>
        <taxon>Oryzeae</taxon>
        <taxon>Oryzinae</taxon>
        <taxon>Oryza</taxon>
        <taxon>Oryza sativa</taxon>
    </lineage>
</organism>
<proteinExistence type="predicted"/>
<dbReference type="InParanoid" id="A0A0P0Y054"/>
<accession>A0A0P0Y054</accession>
<reference evidence="2 3" key="2">
    <citation type="journal article" date="2013" name="Plant Cell Physiol.">
        <title>Rice Annotation Project Database (RAP-DB): an integrative and interactive database for rice genomics.</title>
        <authorList>
            <person name="Sakai H."/>
            <person name="Lee S.S."/>
            <person name="Tanaka T."/>
            <person name="Numa H."/>
            <person name="Kim J."/>
            <person name="Kawahara Y."/>
            <person name="Wakimoto H."/>
            <person name="Yang C.C."/>
            <person name="Iwamoto M."/>
            <person name="Abe T."/>
            <person name="Yamada Y."/>
            <person name="Muto A."/>
            <person name="Inokuchi H."/>
            <person name="Ikemura T."/>
            <person name="Matsumoto T."/>
            <person name="Sasaki T."/>
            <person name="Itoh T."/>
        </authorList>
    </citation>
    <scope>NUCLEOTIDE SEQUENCE [LARGE SCALE GENOMIC DNA]</scope>
    <source>
        <strain evidence="3">cv. Nipponbare</strain>
    </source>
</reference>
<sequence length="249" mass="27393">MLAKIPTMYLNWPEVRGTPSSSARRTNPSTCFGLDVNIRGANLAILAISQTVSPHSWSSAMLGLITFSRSESTSTLFPFKILRSVSKDPKKGIQNSSLEATSHAWMPLAPPARRKLPIWGSDKPTRSRREAMRRAMLSALAQSSCGSEATTAARSARERPTPERTASTASGLAGDLRWESFLDALSAWAPVRPQVSTRYSSTEKGVAAADLAAVERRRRRRRLRSREEVGRWVAARARSSGRRWSMAPA</sequence>
<evidence type="ECO:0000256" key="1">
    <source>
        <dbReference type="SAM" id="MobiDB-lite"/>
    </source>
</evidence>
<reference evidence="3" key="1">
    <citation type="journal article" date="2005" name="Nature">
        <title>The map-based sequence of the rice genome.</title>
        <authorList>
            <consortium name="International rice genome sequencing project (IRGSP)"/>
            <person name="Matsumoto T."/>
            <person name="Wu J."/>
            <person name="Kanamori H."/>
            <person name="Katayose Y."/>
            <person name="Fujisawa M."/>
            <person name="Namiki N."/>
            <person name="Mizuno H."/>
            <person name="Yamamoto K."/>
            <person name="Antonio B.A."/>
            <person name="Baba T."/>
            <person name="Sakata K."/>
            <person name="Nagamura Y."/>
            <person name="Aoki H."/>
            <person name="Arikawa K."/>
            <person name="Arita K."/>
            <person name="Bito T."/>
            <person name="Chiden Y."/>
            <person name="Fujitsuka N."/>
            <person name="Fukunaka R."/>
            <person name="Hamada M."/>
            <person name="Harada C."/>
            <person name="Hayashi A."/>
            <person name="Hijishita S."/>
            <person name="Honda M."/>
            <person name="Hosokawa S."/>
            <person name="Ichikawa Y."/>
            <person name="Idonuma A."/>
            <person name="Iijima M."/>
            <person name="Ikeda M."/>
            <person name="Ikeno M."/>
            <person name="Ito K."/>
            <person name="Ito S."/>
            <person name="Ito T."/>
            <person name="Ito Y."/>
            <person name="Ito Y."/>
            <person name="Iwabuchi A."/>
            <person name="Kamiya K."/>
            <person name="Karasawa W."/>
            <person name="Kurita K."/>
            <person name="Katagiri S."/>
            <person name="Kikuta A."/>
            <person name="Kobayashi H."/>
            <person name="Kobayashi N."/>
            <person name="Machita K."/>
            <person name="Maehara T."/>
            <person name="Masukawa M."/>
            <person name="Mizubayashi T."/>
            <person name="Mukai Y."/>
            <person name="Nagasaki H."/>
            <person name="Nagata Y."/>
            <person name="Naito S."/>
            <person name="Nakashima M."/>
            <person name="Nakama Y."/>
            <person name="Nakamichi Y."/>
            <person name="Nakamura M."/>
            <person name="Meguro A."/>
            <person name="Negishi M."/>
            <person name="Ohta I."/>
            <person name="Ohta T."/>
            <person name="Okamoto M."/>
            <person name="Ono N."/>
            <person name="Saji S."/>
            <person name="Sakaguchi M."/>
            <person name="Sakai K."/>
            <person name="Shibata M."/>
            <person name="Shimokawa T."/>
            <person name="Song J."/>
            <person name="Takazaki Y."/>
            <person name="Terasawa K."/>
            <person name="Tsugane M."/>
            <person name="Tsuji K."/>
            <person name="Ueda S."/>
            <person name="Waki K."/>
            <person name="Yamagata H."/>
            <person name="Yamamoto M."/>
            <person name="Yamamoto S."/>
            <person name="Yamane H."/>
            <person name="Yoshiki S."/>
            <person name="Yoshihara R."/>
            <person name="Yukawa K."/>
            <person name="Zhong H."/>
            <person name="Yano M."/>
            <person name="Yuan Q."/>
            <person name="Ouyang S."/>
            <person name="Liu J."/>
            <person name="Jones K.M."/>
            <person name="Gansberger K."/>
            <person name="Moffat K."/>
            <person name="Hill J."/>
            <person name="Bera J."/>
            <person name="Fadrosh D."/>
            <person name="Jin S."/>
            <person name="Johri S."/>
            <person name="Kim M."/>
            <person name="Overton L."/>
            <person name="Reardon M."/>
            <person name="Tsitrin T."/>
            <person name="Vuong H."/>
            <person name="Weaver B."/>
            <person name="Ciecko A."/>
            <person name="Tallon L."/>
            <person name="Jackson J."/>
            <person name="Pai G."/>
            <person name="Aken S.V."/>
            <person name="Utterback T."/>
            <person name="Reidmuller S."/>
            <person name="Feldblyum T."/>
            <person name="Hsiao J."/>
            <person name="Zismann V."/>
            <person name="Iobst S."/>
            <person name="de Vazeille A.R."/>
            <person name="Buell C.R."/>
            <person name="Ying K."/>
            <person name="Li Y."/>
            <person name="Lu T."/>
            <person name="Huang Y."/>
            <person name="Zhao Q."/>
            <person name="Feng Q."/>
            <person name="Zhang L."/>
            <person name="Zhu J."/>
            <person name="Weng Q."/>
            <person name="Mu J."/>
            <person name="Lu Y."/>
            <person name="Fan D."/>
            <person name="Liu Y."/>
            <person name="Guan J."/>
            <person name="Zhang Y."/>
            <person name="Yu S."/>
            <person name="Liu X."/>
            <person name="Zhang Y."/>
            <person name="Hong G."/>
            <person name="Han B."/>
            <person name="Choisne N."/>
            <person name="Demange N."/>
            <person name="Orjeda G."/>
            <person name="Samain S."/>
            <person name="Cattolico L."/>
            <person name="Pelletier E."/>
            <person name="Couloux A."/>
            <person name="Segurens B."/>
            <person name="Wincker P."/>
            <person name="D'Hont A."/>
            <person name="Scarpelli C."/>
            <person name="Weissenbach J."/>
            <person name="Salanoubat M."/>
            <person name="Quetier F."/>
            <person name="Yu Y."/>
            <person name="Kim H.R."/>
            <person name="Rambo T."/>
            <person name="Currie J."/>
            <person name="Collura K."/>
            <person name="Luo M."/>
            <person name="Yang T."/>
            <person name="Ammiraju J.S.S."/>
            <person name="Engler F."/>
            <person name="Soderlund C."/>
            <person name="Wing R.A."/>
            <person name="Palmer L.E."/>
            <person name="de la Bastide M."/>
            <person name="Spiegel L."/>
            <person name="Nascimento L."/>
            <person name="Zutavern T."/>
            <person name="O'Shaughnessy A."/>
            <person name="Dike S."/>
            <person name="Dedhia N."/>
            <person name="Preston R."/>
            <person name="Balija V."/>
            <person name="McCombie W.R."/>
            <person name="Chow T."/>
            <person name="Chen H."/>
            <person name="Chung M."/>
            <person name="Chen C."/>
            <person name="Shaw J."/>
            <person name="Wu H."/>
            <person name="Hsiao K."/>
            <person name="Chao Y."/>
            <person name="Chu M."/>
            <person name="Cheng C."/>
            <person name="Hour A."/>
            <person name="Lee P."/>
            <person name="Lin S."/>
            <person name="Lin Y."/>
            <person name="Liou J."/>
            <person name="Liu S."/>
            <person name="Hsing Y."/>
            <person name="Raghuvanshi S."/>
            <person name="Mohanty A."/>
            <person name="Bharti A.K."/>
            <person name="Gaur A."/>
            <person name="Gupta V."/>
            <person name="Kumar D."/>
            <person name="Ravi V."/>
            <person name="Vij S."/>
            <person name="Kapur A."/>
            <person name="Khurana P."/>
            <person name="Khurana P."/>
            <person name="Khurana J.P."/>
            <person name="Tyagi A.K."/>
            <person name="Gaikwad K."/>
            <person name="Singh A."/>
            <person name="Dalal V."/>
            <person name="Srivastava S."/>
            <person name="Dixit A."/>
            <person name="Pal A.K."/>
            <person name="Ghazi I.A."/>
            <person name="Yadav M."/>
            <person name="Pandit A."/>
            <person name="Bhargava A."/>
            <person name="Sureshbabu K."/>
            <person name="Batra K."/>
            <person name="Sharma T.R."/>
            <person name="Mohapatra T."/>
            <person name="Singh N.K."/>
            <person name="Messing J."/>
            <person name="Nelson A.B."/>
            <person name="Fuks G."/>
            <person name="Kavchok S."/>
            <person name="Keizer G."/>
            <person name="Linton E."/>
            <person name="Llaca V."/>
            <person name="Song R."/>
            <person name="Tanyolac B."/>
            <person name="Young S."/>
            <person name="Ho-Il K."/>
            <person name="Hahn J.H."/>
            <person name="Sangsakoo G."/>
            <person name="Vanavichit A."/>
            <person name="de Mattos Luiz.A.T."/>
            <person name="Zimmer P.D."/>
            <person name="Malone G."/>
            <person name="Dellagostin O."/>
            <person name="de Oliveira A.C."/>
            <person name="Bevan M."/>
            <person name="Bancroft I."/>
            <person name="Minx P."/>
            <person name="Cordum H."/>
            <person name="Wilson R."/>
            <person name="Cheng Z."/>
            <person name="Jin W."/>
            <person name="Jiang J."/>
            <person name="Leong S.A."/>
            <person name="Iwama H."/>
            <person name="Gojobori T."/>
            <person name="Itoh T."/>
            <person name="Niimura Y."/>
            <person name="Fujii Y."/>
            <person name="Habara T."/>
            <person name="Sakai H."/>
            <person name="Sato Y."/>
            <person name="Wilson G."/>
            <person name="Kumar K."/>
            <person name="McCouch S."/>
            <person name="Juretic N."/>
            <person name="Hoen D."/>
            <person name="Wright S."/>
            <person name="Bruskiewich R."/>
            <person name="Bureau T."/>
            <person name="Miyao A."/>
            <person name="Hirochika H."/>
            <person name="Nishikawa T."/>
            <person name="Kadowaki K."/>
            <person name="Sugiura M."/>
            <person name="Burr B."/>
            <person name="Sasaki T."/>
        </authorList>
    </citation>
    <scope>NUCLEOTIDE SEQUENCE [LARGE SCALE GENOMIC DNA]</scope>
    <source>
        <strain evidence="3">cv. Nipponbare</strain>
    </source>
</reference>
<reference evidence="2 3" key="3">
    <citation type="journal article" date="2013" name="Rice">
        <title>Improvement of the Oryza sativa Nipponbare reference genome using next generation sequence and optical map data.</title>
        <authorList>
            <person name="Kawahara Y."/>
            <person name="de la Bastide M."/>
            <person name="Hamilton J.P."/>
            <person name="Kanamori H."/>
            <person name="McCombie W.R."/>
            <person name="Ouyang S."/>
            <person name="Schwartz D.C."/>
            <person name="Tanaka T."/>
            <person name="Wu J."/>
            <person name="Zhou S."/>
            <person name="Childs K.L."/>
            <person name="Davidson R.M."/>
            <person name="Lin H."/>
            <person name="Quesada-Ocampo L."/>
            <person name="Vaillancourt B."/>
            <person name="Sakai H."/>
            <person name="Lee S.S."/>
            <person name="Kim J."/>
            <person name="Numa H."/>
            <person name="Itoh T."/>
            <person name="Buell C.R."/>
            <person name="Matsumoto T."/>
        </authorList>
    </citation>
    <scope>NUCLEOTIDE SEQUENCE [LARGE SCALE GENOMIC DNA]</scope>
    <source>
        <strain evidence="3">cv. Nipponbare</strain>
    </source>
</reference>
<dbReference type="eggNOG" id="ENOG502R75V">
    <property type="taxonomic scope" value="Eukaryota"/>
</dbReference>
<protein>
    <submittedName>
        <fullName evidence="2">Os11g0206150 protein</fullName>
    </submittedName>
</protein>
<dbReference type="Gramene" id="Os11t0206150-00">
    <property type="protein sequence ID" value="Os11t0206150-00"/>
    <property type="gene ID" value="Os11g0206150"/>
</dbReference>
<evidence type="ECO:0000313" key="2">
    <source>
        <dbReference type="EMBL" id="BAT13125.1"/>
    </source>
</evidence>
<gene>
    <name evidence="2" type="ordered locus">Os11g0206150</name>
    <name evidence="2" type="ORF">OSNPB_110206150</name>
</gene>
<keyword evidence="3" id="KW-1185">Reference proteome</keyword>
<dbReference type="AlphaFoldDB" id="A0A0P0Y054"/>
<feature type="region of interest" description="Disordered" evidence="1">
    <location>
        <begin position="143"/>
        <end position="169"/>
    </location>
</feature>